<evidence type="ECO:0000256" key="3">
    <source>
        <dbReference type="ARBA" id="ARBA00022592"/>
    </source>
</evidence>
<dbReference type="Proteomes" id="UP001301388">
    <property type="component" value="Unassembled WGS sequence"/>
</dbReference>
<organism evidence="7 8">
    <name type="scientific">Pseudanabaena galeata UHCC 0370</name>
    <dbReference type="NCBI Taxonomy" id="3110310"/>
    <lineage>
        <taxon>Bacteria</taxon>
        <taxon>Bacillati</taxon>
        <taxon>Cyanobacteriota</taxon>
        <taxon>Cyanophyceae</taxon>
        <taxon>Pseudanabaenales</taxon>
        <taxon>Pseudanabaenaceae</taxon>
        <taxon>Pseudanabaena</taxon>
    </lineage>
</organism>
<keyword evidence="2 4" id="KW-0813">Transport</keyword>
<dbReference type="Pfam" id="PF12849">
    <property type="entry name" value="PBP_like_2"/>
    <property type="match status" value="1"/>
</dbReference>
<keyword evidence="8" id="KW-1185">Reference proteome</keyword>
<dbReference type="EMBL" id="JAYGIE010000076">
    <property type="protein sequence ID" value="MEA5478622.1"/>
    <property type="molecule type" value="Genomic_DNA"/>
</dbReference>
<dbReference type="InterPro" id="IPR024370">
    <property type="entry name" value="PBP_domain"/>
</dbReference>
<sequence length="373" mass="39402">MSLKSVASRRKFLLMSAVPLAIAIKACQGNPPDPKAPQATEGALPAKPSAPIDSTQVSLYGAGATFPSFLYLRWFKDYNQQNPNIQISYQPVGSAAGIQQFLSGTVDFGASELALTDQELAQVTRGAAMIPTAAGSVAVVYNIAGVQSGLKLSRKVLPEIFLGKIKKWNDPAIASLNPNVTLPDLPITVIHRSDGSGTTAAFTAHLSATSPEWKNEVGTGLNVSWKTGTGIKDNAGISAQVQQGEGVIGYVEYAFAKQLNLATAALENKSGQFALPTEDGTAKAIATIKLSEDLRGSNADPDAAEAYPIVTYSWVLAYQQYDDPKQAQALKEVLKWGLTQGQVMGLELGYVPLPEAIVKKAIAALDKIGSGKK</sequence>
<evidence type="ECO:0000256" key="1">
    <source>
        <dbReference type="ARBA" id="ARBA00008725"/>
    </source>
</evidence>
<reference evidence="7 8" key="1">
    <citation type="submission" date="2023-12" db="EMBL/GenBank/DDBJ databases">
        <title>Baltic Sea Cyanobacteria.</title>
        <authorList>
            <person name="Delbaje E."/>
            <person name="Fewer D.P."/>
            <person name="Shishido T.K."/>
        </authorList>
    </citation>
    <scope>NUCLEOTIDE SEQUENCE [LARGE SCALE GENOMIC DNA]</scope>
    <source>
        <strain evidence="7 8">UHCC 0370</strain>
    </source>
</reference>
<dbReference type="SUPFAM" id="SSF53850">
    <property type="entry name" value="Periplasmic binding protein-like II"/>
    <property type="match status" value="1"/>
</dbReference>
<feature type="signal peptide" evidence="5">
    <location>
        <begin position="1"/>
        <end position="23"/>
    </location>
</feature>
<dbReference type="InterPro" id="IPR050962">
    <property type="entry name" value="Phosphate-bind_PstS"/>
</dbReference>
<evidence type="ECO:0000313" key="8">
    <source>
        <dbReference type="Proteomes" id="UP001301388"/>
    </source>
</evidence>
<dbReference type="PANTHER" id="PTHR42996:SF1">
    <property type="entry name" value="PHOSPHATE-BINDING PROTEIN PSTS"/>
    <property type="match status" value="1"/>
</dbReference>
<keyword evidence="3 4" id="KW-0592">Phosphate transport</keyword>
<evidence type="ECO:0000259" key="6">
    <source>
        <dbReference type="Pfam" id="PF12849"/>
    </source>
</evidence>
<dbReference type="NCBIfam" id="TIGR00975">
    <property type="entry name" value="3a0107s03"/>
    <property type="match status" value="1"/>
</dbReference>
<evidence type="ECO:0000256" key="4">
    <source>
        <dbReference type="PIRNR" id="PIRNR002756"/>
    </source>
</evidence>
<feature type="domain" description="PBP" evidence="6">
    <location>
        <begin position="55"/>
        <end position="336"/>
    </location>
</feature>
<evidence type="ECO:0000313" key="7">
    <source>
        <dbReference type="EMBL" id="MEA5478622.1"/>
    </source>
</evidence>
<evidence type="ECO:0000256" key="2">
    <source>
        <dbReference type="ARBA" id="ARBA00022448"/>
    </source>
</evidence>
<feature type="chain" id="PRO_5045451536" description="Phosphate-binding protein" evidence="5">
    <location>
        <begin position="24"/>
        <end position="373"/>
    </location>
</feature>
<dbReference type="PIRSF" id="PIRSF002756">
    <property type="entry name" value="PstS"/>
    <property type="match status" value="1"/>
</dbReference>
<evidence type="ECO:0000256" key="5">
    <source>
        <dbReference type="SAM" id="SignalP"/>
    </source>
</evidence>
<dbReference type="CDD" id="cd13565">
    <property type="entry name" value="PBP2_PstS"/>
    <property type="match status" value="1"/>
</dbReference>
<dbReference type="Gene3D" id="3.40.190.10">
    <property type="entry name" value="Periplasmic binding protein-like II"/>
    <property type="match status" value="2"/>
</dbReference>
<dbReference type="RefSeq" id="WP_323262072.1">
    <property type="nucleotide sequence ID" value="NZ_JAYGIE010000076.1"/>
</dbReference>
<gene>
    <name evidence="7" type="primary">pstS</name>
    <name evidence="7" type="ORF">VB774_13420</name>
</gene>
<protein>
    <recommendedName>
        <fullName evidence="4">Phosphate-binding protein</fullName>
    </recommendedName>
</protein>
<dbReference type="InterPro" id="IPR005673">
    <property type="entry name" value="ABC_phos-bd_PstS"/>
</dbReference>
<comment type="similarity">
    <text evidence="1 4">Belongs to the PstS family.</text>
</comment>
<name>A0ABU5TK48_9CYAN</name>
<dbReference type="PANTHER" id="PTHR42996">
    <property type="entry name" value="PHOSPHATE-BINDING PROTEIN PSTS"/>
    <property type="match status" value="1"/>
</dbReference>
<proteinExistence type="inferred from homology"/>
<accession>A0ABU5TK48</accession>
<comment type="caution">
    <text evidence="7">The sequence shown here is derived from an EMBL/GenBank/DDBJ whole genome shotgun (WGS) entry which is preliminary data.</text>
</comment>
<keyword evidence="5" id="KW-0732">Signal</keyword>